<gene>
    <name evidence="3" type="ORF">AARAC_001585</name>
</gene>
<dbReference type="PIRSF" id="PIRSF037226">
    <property type="entry name" value="Amidohydrolase_ACY1L2_prd"/>
    <property type="match status" value="1"/>
</dbReference>
<dbReference type="NCBIfam" id="TIGR01891">
    <property type="entry name" value="amidohydrolases"/>
    <property type="match status" value="1"/>
</dbReference>
<dbReference type="Gene3D" id="3.40.630.10">
    <property type="entry name" value="Zn peptidases"/>
    <property type="match status" value="1"/>
</dbReference>
<evidence type="ECO:0000256" key="2">
    <source>
        <dbReference type="PIRNR" id="PIRNR037226"/>
    </source>
</evidence>
<accession>A0A2G7G7L0</accession>
<dbReference type="InterPro" id="IPR052030">
    <property type="entry name" value="Peptidase_M20/M20A_hydrolases"/>
</dbReference>
<dbReference type="CDD" id="cd05672">
    <property type="entry name" value="M20_ACY1L2-like"/>
    <property type="match status" value="1"/>
</dbReference>
<name>A0A2G7G7L0_9EURO</name>
<protein>
    <recommendedName>
        <fullName evidence="2">Peptidase M20 domain-containing protein 2</fullName>
    </recommendedName>
</protein>
<organism evidence="3 4">
    <name type="scientific">Aspergillus arachidicola</name>
    <dbReference type="NCBI Taxonomy" id="656916"/>
    <lineage>
        <taxon>Eukaryota</taxon>
        <taxon>Fungi</taxon>
        <taxon>Dikarya</taxon>
        <taxon>Ascomycota</taxon>
        <taxon>Pezizomycotina</taxon>
        <taxon>Eurotiomycetes</taxon>
        <taxon>Eurotiomycetidae</taxon>
        <taxon>Eurotiales</taxon>
        <taxon>Aspergillaceae</taxon>
        <taxon>Aspergillus</taxon>
        <taxon>Aspergillus subgen. Circumdati</taxon>
    </lineage>
</organism>
<dbReference type="InterPro" id="IPR036264">
    <property type="entry name" value="Bact_exopeptidase_dim_dom"/>
</dbReference>
<proteinExistence type="inferred from homology"/>
<keyword evidence="4" id="KW-1185">Reference proteome</keyword>
<comment type="similarity">
    <text evidence="1 2">Belongs to the peptidase M20A family.</text>
</comment>
<dbReference type="STRING" id="656916.A0A2G7G7L0"/>
<dbReference type="InterPro" id="IPR002933">
    <property type="entry name" value="Peptidase_M20"/>
</dbReference>
<dbReference type="GO" id="GO:0016805">
    <property type="term" value="F:dipeptidase activity"/>
    <property type="evidence" value="ECO:0007669"/>
    <property type="project" value="InterPro"/>
</dbReference>
<dbReference type="AlphaFoldDB" id="A0A2G7G7L0"/>
<dbReference type="Gene3D" id="3.30.70.360">
    <property type="match status" value="1"/>
</dbReference>
<dbReference type="EMBL" id="NEXV01000118">
    <property type="protein sequence ID" value="PIG88061.1"/>
    <property type="molecule type" value="Genomic_DNA"/>
</dbReference>
<evidence type="ECO:0000313" key="4">
    <source>
        <dbReference type="Proteomes" id="UP000231358"/>
    </source>
</evidence>
<dbReference type="SUPFAM" id="SSF53187">
    <property type="entry name" value="Zn-dependent exopeptidases"/>
    <property type="match status" value="1"/>
</dbReference>
<comment type="caution">
    <text evidence="3">The sequence shown here is derived from an EMBL/GenBank/DDBJ whole genome shotgun (WGS) entry which is preliminary data.</text>
</comment>
<sequence>MTAITKQVVQKAIDEYIAGLQPSLRELNLKIHGNPELAYKEYQAHDVLCEFLESQGIPTTRHAYGLKTAFESLVGDPAAGRCVNFNAEYDALPGIGHACGHNLIATASVTAFLALAFAIQKFNLPGQAQLLGTPAEEEGGGKIDLIRAGAYEKVDVSLMMHPISDEELITHNILGIAGQASISCYDITAVYHGVSAHAAVSPWEGINALDAVVAAYNNISMLRQHLRPDERVHGAILQAPSITNAIPELTRTRYTIRSRTMERTRQLGARVRQCLEAGALATGCKIELEEDQIYGDLVVNPPLCKGFAECMEDQGVTVLATHDDLMAGSTDQGNVSQIMPALHAVVGIPVSNGAKNHTRDFTAAAAGDEGHRRTVLAGKAMAMTGWRILVDEEFYQDVKGAFSETKGVSL</sequence>
<dbReference type="PANTHER" id="PTHR30575:SF8">
    <property type="entry name" value="PEPTIDASE M20 DOMAIN-CONTAINING PROTEIN 2"/>
    <property type="match status" value="1"/>
</dbReference>
<dbReference type="PANTHER" id="PTHR30575">
    <property type="entry name" value="PEPTIDASE M20"/>
    <property type="match status" value="1"/>
</dbReference>
<reference evidence="3 4" key="1">
    <citation type="submission" date="2017-05" db="EMBL/GenBank/DDBJ databases">
        <title>Genome sequence for an aflatoxigenic pathogen of Argentinian peanut, Aspergillus arachidicola.</title>
        <authorList>
            <person name="Moore G."/>
            <person name="Beltz S.B."/>
            <person name="Mack B.M."/>
        </authorList>
    </citation>
    <scope>NUCLEOTIDE SEQUENCE [LARGE SCALE GENOMIC DNA]</scope>
    <source>
        <strain evidence="3 4">CBS 117610</strain>
    </source>
</reference>
<dbReference type="Pfam" id="PF01546">
    <property type="entry name" value="Peptidase_M20"/>
    <property type="match status" value="1"/>
</dbReference>
<evidence type="ECO:0000256" key="1">
    <source>
        <dbReference type="ARBA" id="ARBA00006247"/>
    </source>
</evidence>
<evidence type="ECO:0000313" key="3">
    <source>
        <dbReference type="EMBL" id="PIG88061.1"/>
    </source>
</evidence>
<dbReference type="FunFam" id="3.30.70.360:FF:000004">
    <property type="entry name" value="Peptidase M20 domain-containing protein 2"/>
    <property type="match status" value="1"/>
</dbReference>
<dbReference type="InterPro" id="IPR017439">
    <property type="entry name" value="Amidohydrolase"/>
</dbReference>
<dbReference type="Proteomes" id="UP000231358">
    <property type="component" value="Unassembled WGS sequence"/>
</dbReference>
<dbReference type="InterPro" id="IPR017144">
    <property type="entry name" value="Xaa-Arg_dipeptidase"/>
</dbReference>
<dbReference type="SUPFAM" id="SSF55031">
    <property type="entry name" value="Bacterial exopeptidase dimerisation domain"/>
    <property type="match status" value="1"/>
</dbReference>
<keyword evidence="3" id="KW-0378">Hydrolase</keyword>